<name>A0A4V3CWK2_9HYPH</name>
<dbReference type="Proteomes" id="UP000294547">
    <property type="component" value="Unassembled WGS sequence"/>
</dbReference>
<dbReference type="EMBL" id="SNXY01000006">
    <property type="protein sequence ID" value="TDP86718.1"/>
    <property type="molecule type" value="Genomic_DNA"/>
</dbReference>
<evidence type="ECO:0000313" key="5">
    <source>
        <dbReference type="Proteomes" id="UP000294547"/>
    </source>
</evidence>
<dbReference type="PANTHER" id="PTHR43649:SF12">
    <property type="entry name" value="DIACETYLCHITOBIOSE BINDING PROTEIN DASA"/>
    <property type="match status" value="1"/>
</dbReference>
<accession>A0A4V3CWK2</accession>
<protein>
    <submittedName>
        <fullName evidence="4">Carbohydrate ABC transporter substrate-binding protein (CUT1 family)</fullName>
    </submittedName>
</protein>
<comment type="similarity">
    <text evidence="2">Belongs to the bacterial solute-binding protein 1 family.</text>
</comment>
<keyword evidence="5" id="KW-1185">Reference proteome</keyword>
<dbReference type="AlphaFoldDB" id="A0A4V3CWK2"/>
<dbReference type="Gene3D" id="3.40.190.10">
    <property type="entry name" value="Periplasmic binding protein-like II"/>
    <property type="match status" value="2"/>
</dbReference>
<dbReference type="PANTHER" id="PTHR43649">
    <property type="entry name" value="ARABINOSE-BINDING PROTEIN-RELATED"/>
    <property type="match status" value="1"/>
</dbReference>
<comment type="subcellular location">
    <subcellularLocation>
        <location evidence="1">Periplasm</location>
    </subcellularLocation>
</comment>
<sequence length="384" mass="40575">MATRLRGMTWNHPRGLDPMVAAAADYRARTGVEVTWDARSLQDFESFPVEDLARRYDLIVIDHPHVGRVTADGCLAPLDGVGRDADLAAIAAGTVGRSFASYAWRGRQWALPIDAATQVQAYRPDRLDGPATSFEAVAALARAGRVAIPLRPPHSLMSFFTLAAHAGTPCSDTGPVLIDRDAGIAVLERLRALAAAVDPACFTMDPIAVFEAMAEPEAAIWCAPLIYGYVSYAREGFRARRLAFADMPTDAGRPPVGSALGGTGIAVSALRNDREAAVNFAYFVASGAAQRGVYAAGGGQPGHAAAWDDAAVDAAAGGFYRGTRATLEGAWVRPRHDGYMTFQHEAAELVNEALTAGGPAGPFVDRLNARFAASLPTTDHGGDR</sequence>
<dbReference type="Pfam" id="PF13416">
    <property type="entry name" value="SBP_bac_8"/>
    <property type="match status" value="1"/>
</dbReference>
<comment type="caution">
    <text evidence="4">The sequence shown here is derived from an EMBL/GenBank/DDBJ whole genome shotgun (WGS) entry which is preliminary data.</text>
</comment>
<proteinExistence type="inferred from homology"/>
<dbReference type="RefSeq" id="WP_126536716.1">
    <property type="nucleotide sequence ID" value="NZ_BSPM01000008.1"/>
</dbReference>
<reference evidence="4 5" key="1">
    <citation type="submission" date="2019-03" db="EMBL/GenBank/DDBJ databases">
        <title>Genomic Encyclopedia of Type Strains, Phase IV (KMG-IV): sequencing the most valuable type-strain genomes for metagenomic binning, comparative biology and taxonomic classification.</title>
        <authorList>
            <person name="Goeker M."/>
        </authorList>
    </citation>
    <scope>NUCLEOTIDE SEQUENCE [LARGE SCALE GENOMIC DNA]</scope>
    <source>
        <strain evidence="4 5">DSM 102969</strain>
    </source>
</reference>
<gene>
    <name evidence="4" type="ORF">EDD54_0598</name>
</gene>
<evidence type="ECO:0000256" key="1">
    <source>
        <dbReference type="ARBA" id="ARBA00004418"/>
    </source>
</evidence>
<dbReference type="OrthoDB" id="9811622at2"/>
<evidence type="ECO:0000313" key="4">
    <source>
        <dbReference type="EMBL" id="TDP86718.1"/>
    </source>
</evidence>
<keyword evidence="3" id="KW-0574">Periplasm</keyword>
<evidence type="ECO:0000256" key="3">
    <source>
        <dbReference type="ARBA" id="ARBA00022764"/>
    </source>
</evidence>
<dbReference type="InterPro" id="IPR050490">
    <property type="entry name" value="Bact_solute-bd_prot1"/>
</dbReference>
<dbReference type="InterPro" id="IPR006059">
    <property type="entry name" value="SBP"/>
</dbReference>
<evidence type="ECO:0000256" key="2">
    <source>
        <dbReference type="ARBA" id="ARBA00008520"/>
    </source>
</evidence>
<organism evidence="4 5">
    <name type="scientific">Oharaeibacter diazotrophicus</name>
    <dbReference type="NCBI Taxonomy" id="1920512"/>
    <lineage>
        <taxon>Bacteria</taxon>
        <taxon>Pseudomonadati</taxon>
        <taxon>Pseudomonadota</taxon>
        <taxon>Alphaproteobacteria</taxon>
        <taxon>Hyphomicrobiales</taxon>
        <taxon>Pleomorphomonadaceae</taxon>
        <taxon>Oharaeibacter</taxon>
    </lineage>
</organism>
<dbReference type="SUPFAM" id="SSF53850">
    <property type="entry name" value="Periplasmic binding protein-like II"/>
    <property type="match status" value="1"/>
</dbReference>
<dbReference type="GO" id="GO:0042597">
    <property type="term" value="C:periplasmic space"/>
    <property type="evidence" value="ECO:0007669"/>
    <property type="project" value="UniProtKB-SubCell"/>
</dbReference>